<dbReference type="NCBIfam" id="TIGR01640">
    <property type="entry name" value="F_box_assoc_1"/>
    <property type="match status" value="1"/>
</dbReference>
<keyword evidence="3" id="KW-1185">Reference proteome</keyword>
<evidence type="ECO:0000313" key="3">
    <source>
        <dbReference type="Proteomes" id="UP000694240"/>
    </source>
</evidence>
<organism evidence="2 3">
    <name type="scientific">Arabidopsis thaliana x Arabidopsis arenosa</name>
    <dbReference type="NCBI Taxonomy" id="1240361"/>
    <lineage>
        <taxon>Eukaryota</taxon>
        <taxon>Viridiplantae</taxon>
        <taxon>Streptophyta</taxon>
        <taxon>Embryophyta</taxon>
        <taxon>Tracheophyta</taxon>
        <taxon>Spermatophyta</taxon>
        <taxon>Magnoliopsida</taxon>
        <taxon>eudicotyledons</taxon>
        <taxon>Gunneridae</taxon>
        <taxon>Pentapetalae</taxon>
        <taxon>rosids</taxon>
        <taxon>malvids</taxon>
        <taxon>Brassicales</taxon>
        <taxon>Brassicaceae</taxon>
        <taxon>Camelineae</taxon>
        <taxon>Arabidopsis</taxon>
    </lineage>
</organism>
<dbReference type="CDD" id="cd22157">
    <property type="entry name" value="F-box_AtFBW1-like"/>
    <property type="match status" value="1"/>
</dbReference>
<dbReference type="Proteomes" id="UP000694240">
    <property type="component" value="Chromosome 13"/>
</dbReference>
<reference evidence="2 3" key="1">
    <citation type="submission" date="2020-12" db="EMBL/GenBank/DDBJ databases">
        <title>Concerted genomic and epigenomic changes stabilize Arabidopsis allopolyploids.</title>
        <authorList>
            <person name="Chen Z."/>
        </authorList>
    </citation>
    <scope>NUCLEOTIDE SEQUENCE [LARGE SCALE GENOMIC DNA]</scope>
    <source>
        <strain evidence="2">Allo738</strain>
        <tissue evidence="2">Leaf</tissue>
    </source>
</reference>
<dbReference type="InterPro" id="IPR050796">
    <property type="entry name" value="SCF_F-box_component"/>
</dbReference>
<feature type="domain" description="F-box" evidence="1">
    <location>
        <begin position="1"/>
        <end position="47"/>
    </location>
</feature>
<dbReference type="InterPro" id="IPR017451">
    <property type="entry name" value="F-box-assoc_interact_dom"/>
</dbReference>
<dbReference type="EMBL" id="JAEFBK010000013">
    <property type="protein sequence ID" value="KAG7533518.1"/>
    <property type="molecule type" value="Genomic_DNA"/>
</dbReference>
<dbReference type="PANTHER" id="PTHR31672">
    <property type="entry name" value="BNACNNG10540D PROTEIN"/>
    <property type="match status" value="1"/>
</dbReference>
<comment type="caution">
    <text evidence="2">The sequence shown here is derived from an EMBL/GenBank/DDBJ whole genome shotgun (WGS) entry which is preliminary data.</text>
</comment>
<dbReference type="InterPro" id="IPR006527">
    <property type="entry name" value="F-box-assoc_dom_typ1"/>
</dbReference>
<protein>
    <submittedName>
        <fullName evidence="2">F-box-like domain superfamily</fullName>
    </submittedName>
</protein>
<accession>A0A8T1XGB8</accession>
<gene>
    <name evidence="2" type="ORF">ISN45_Aa08g011450</name>
</gene>
<dbReference type="AlphaFoldDB" id="A0A8T1XGB8"/>
<dbReference type="Pfam" id="PF07734">
    <property type="entry name" value="FBA_1"/>
    <property type="match status" value="1"/>
</dbReference>
<dbReference type="InterPro" id="IPR001810">
    <property type="entry name" value="F-box_dom"/>
</dbReference>
<dbReference type="PROSITE" id="PS50181">
    <property type="entry name" value="FBOX"/>
    <property type="match status" value="1"/>
</dbReference>
<evidence type="ECO:0000259" key="1">
    <source>
        <dbReference type="PROSITE" id="PS50181"/>
    </source>
</evidence>
<dbReference type="Pfam" id="PF00646">
    <property type="entry name" value="F-box"/>
    <property type="match status" value="1"/>
</dbReference>
<proteinExistence type="predicted"/>
<evidence type="ECO:0000313" key="2">
    <source>
        <dbReference type="EMBL" id="KAG7533518.1"/>
    </source>
</evidence>
<name>A0A8T1XGB8_9BRAS</name>
<dbReference type="SMART" id="SM00256">
    <property type="entry name" value="FBOX"/>
    <property type="match status" value="1"/>
</dbReference>
<sequence length="368" mass="42618">MVDEEKLPWELVDEILSRVPPTSLFSFRTVCKRWNVLFYDKTFINNHKMTFRFILATESKIYSVSIDPKIEVCELTLDFPGLEYQEPQYLVDCDKFLLYGLDKGAVVWNPWLRQSRWIDSSEIKQTPMPFSGIGYVDRNYKILASCSPTGLPNKSWCKIYDFASDAWKDYGSGDGIEERSSFVTFGDSVSLNGTLYWVAIEKTHKSFHLACFDFSRGKFIKGRNLPCEKTNPLKDALVLGVFKGDRLSLLKQCHETKKIEIWVTKYKVNTNLAREDVEWINFMEVSSPNLPSLVYYSQPSYFIEDKRLVVCSWDKIGRALIYVFGENKLISKIHIDSVVDPWPFHCTFIPSLVPVPRGQREELAELQV</sequence>